<dbReference type="InterPro" id="IPR004089">
    <property type="entry name" value="MCPsignal_dom"/>
</dbReference>
<dbReference type="RefSeq" id="WP_009602314.1">
    <property type="nucleotide sequence ID" value="NZ_AEIU01000088.1"/>
</dbReference>
<gene>
    <name evidence="8" type="ORF">VIBC2010_17250</name>
</gene>
<dbReference type="Gene3D" id="6.10.340.10">
    <property type="match status" value="1"/>
</dbReference>
<dbReference type="InterPro" id="IPR024478">
    <property type="entry name" value="HlyB_4HB_MCP"/>
</dbReference>
<dbReference type="Pfam" id="PF00015">
    <property type="entry name" value="MCPsignal"/>
    <property type="match status" value="1"/>
</dbReference>
<dbReference type="GO" id="GO:0006935">
    <property type="term" value="P:chemotaxis"/>
    <property type="evidence" value="ECO:0007669"/>
    <property type="project" value="UniProtKB-ARBA"/>
</dbReference>
<keyword evidence="8" id="KW-0418">Kinase</keyword>
<dbReference type="PROSITE" id="PS50111">
    <property type="entry name" value="CHEMOTAXIS_TRANSDUC_2"/>
    <property type="match status" value="1"/>
</dbReference>
<keyword evidence="8" id="KW-0808">Transferase</keyword>
<comment type="similarity">
    <text evidence="3">Belongs to the methyl-accepting chemotaxis (MCP) protein family.</text>
</comment>
<evidence type="ECO:0000259" key="6">
    <source>
        <dbReference type="PROSITE" id="PS50111"/>
    </source>
</evidence>
<dbReference type="Pfam" id="PF00672">
    <property type="entry name" value="HAMP"/>
    <property type="match status" value="1"/>
</dbReference>
<dbReference type="SUPFAM" id="SSF58104">
    <property type="entry name" value="Methyl-accepting chemotaxis protein (MCP) signaling domain"/>
    <property type="match status" value="1"/>
</dbReference>
<dbReference type="Proteomes" id="UP000002943">
    <property type="component" value="Unassembled WGS sequence"/>
</dbReference>
<dbReference type="CDD" id="cd06225">
    <property type="entry name" value="HAMP"/>
    <property type="match status" value="1"/>
</dbReference>
<dbReference type="GO" id="GO:0016301">
    <property type="term" value="F:kinase activity"/>
    <property type="evidence" value="ECO:0007669"/>
    <property type="project" value="UniProtKB-KW"/>
</dbReference>
<dbReference type="Gene3D" id="1.10.287.950">
    <property type="entry name" value="Methyl-accepting chemotaxis protein"/>
    <property type="match status" value="1"/>
</dbReference>
<sequence length="666" mass="72844">MKLTISGKLQLSFLSLAVLFIVSALFIYRSLETVEVKTTSLLTRDLPTVDAGRSLQQSIHETVSSLRAYMILAASEPSKTKQKNELDTALEKVARRMLVMKPLITAQDHQNLTQEWDRAMASIEKIVTLSHTNENLPAHALFIDEAAPIAEVALDQLQGLIDDEASNKDGGERKRLFRLYADSYTSLANALASMRDFLIYGKQEHIDKYQDFLKSHAKSVAEIDAKINLLSSSNQGLWELFKEMQSLYLPLAEQVVKLRLARDWNLANQEMENKLVPAVLALDGVLDTMIATQQKLADSSGQGIFSAVQQVIGVIIVSIAVVVIVAVSIAHFMGRNIGRRIAIVSQRAESIADGDISQEKLEVKGSDELATLTHSINRMNEELANIVQGVNTKATTVVDSMRSLIDASSITVNQVENQRDAIALVGQQVTDVSYSATDTAVQAEQSVANLIESKQQIAIGSDALDRNKKTVDLLHATIEQASNEVTKLSKESESIGRVTEVIEGLAEQTNLLALNAAIEAARAGDYGRGFAVVADEVRLLAMRTTESTTEINNIVHAIQTSTRSVVKEIDKSKTLAGEGAAHTEQAYGTLNSTTTQIEMLNQQMQDLLTSAQSQSQATNEIQQLMNQVVESVDDVSNLSQSSAGVSKQVQHQVTALSEEMNRFRVQ</sequence>
<dbReference type="eggNOG" id="COG0840">
    <property type="taxonomic scope" value="Bacteria"/>
</dbReference>
<name>E3BMH4_9VIBR</name>
<feature type="domain" description="Methyl-accepting transducer" evidence="6">
    <location>
        <begin position="393"/>
        <end position="629"/>
    </location>
</feature>
<comment type="subcellular location">
    <subcellularLocation>
        <location evidence="1">Membrane</location>
    </subcellularLocation>
</comment>
<dbReference type="PANTHER" id="PTHR32089">
    <property type="entry name" value="METHYL-ACCEPTING CHEMOTAXIS PROTEIN MCPB"/>
    <property type="match status" value="1"/>
</dbReference>
<dbReference type="InterPro" id="IPR003660">
    <property type="entry name" value="HAMP_dom"/>
</dbReference>
<evidence type="ECO:0000256" key="3">
    <source>
        <dbReference type="ARBA" id="ARBA00029447"/>
    </source>
</evidence>
<feature type="domain" description="HAMP" evidence="7">
    <location>
        <begin position="335"/>
        <end position="388"/>
    </location>
</feature>
<keyword evidence="5" id="KW-0472">Membrane</keyword>
<comment type="caution">
    <text evidence="8">The sequence shown here is derived from an EMBL/GenBank/DDBJ whole genome shotgun (WGS) entry which is preliminary data.</text>
</comment>
<reference evidence="8 9" key="1">
    <citation type="journal article" date="2012" name="Int. J. Syst. Evol. Microbiol.">
        <title>Vibrio caribbeanicus sp. nov., isolated from the marine sponge Scleritoderma cyanea.</title>
        <authorList>
            <person name="Hoffmann M."/>
            <person name="Monday S.R."/>
            <person name="Allard M.W."/>
            <person name="Strain E.A."/>
            <person name="Whittaker P."/>
            <person name="Naum M."/>
            <person name="McCarthy P.J."/>
            <person name="Lopez J.V."/>
            <person name="Fischer M."/>
            <person name="Brown E.W."/>
        </authorList>
    </citation>
    <scope>NUCLEOTIDE SEQUENCE [LARGE SCALE GENOMIC DNA]</scope>
    <source>
        <strain evidence="8 9">ATCC BAA-2122</strain>
    </source>
</reference>
<dbReference type="PROSITE" id="PS50885">
    <property type="entry name" value="HAMP"/>
    <property type="match status" value="1"/>
</dbReference>
<dbReference type="EMBL" id="AEIU01000088">
    <property type="protein sequence ID" value="EFP95719.1"/>
    <property type="molecule type" value="Genomic_DNA"/>
</dbReference>
<dbReference type="GO" id="GO:0016020">
    <property type="term" value="C:membrane"/>
    <property type="evidence" value="ECO:0007669"/>
    <property type="project" value="UniProtKB-SubCell"/>
</dbReference>
<dbReference type="GO" id="GO:0007165">
    <property type="term" value="P:signal transduction"/>
    <property type="evidence" value="ECO:0007669"/>
    <property type="project" value="UniProtKB-KW"/>
</dbReference>
<feature type="transmembrane region" description="Helical" evidence="5">
    <location>
        <begin position="311"/>
        <end position="333"/>
    </location>
</feature>
<organism evidence="8 9">
    <name type="scientific">Vibrio caribbeanicus ATCC BAA-2122</name>
    <dbReference type="NCBI Taxonomy" id="796620"/>
    <lineage>
        <taxon>Bacteria</taxon>
        <taxon>Pseudomonadati</taxon>
        <taxon>Pseudomonadota</taxon>
        <taxon>Gammaproteobacteria</taxon>
        <taxon>Vibrionales</taxon>
        <taxon>Vibrionaceae</taxon>
        <taxon>Vibrio</taxon>
    </lineage>
</organism>
<keyword evidence="2 4" id="KW-0807">Transducer</keyword>
<dbReference type="OrthoDB" id="5731264at2"/>
<evidence type="ECO:0000256" key="4">
    <source>
        <dbReference type="PROSITE-ProRule" id="PRU00284"/>
    </source>
</evidence>
<dbReference type="PANTHER" id="PTHR32089:SF112">
    <property type="entry name" value="LYSOZYME-LIKE PROTEIN-RELATED"/>
    <property type="match status" value="1"/>
</dbReference>
<dbReference type="AlphaFoldDB" id="E3BMH4"/>
<dbReference type="SMART" id="SM00304">
    <property type="entry name" value="HAMP"/>
    <property type="match status" value="1"/>
</dbReference>
<dbReference type="STRING" id="796620.VIBC2010_17250"/>
<proteinExistence type="inferred from homology"/>
<protein>
    <submittedName>
        <fullName evidence="8">Histidine kinase/response regulator hybrid protein</fullName>
    </submittedName>
</protein>
<dbReference type="SMART" id="SM00283">
    <property type="entry name" value="MA"/>
    <property type="match status" value="1"/>
</dbReference>
<accession>E3BMH4</accession>
<keyword evidence="5" id="KW-0812">Transmembrane</keyword>
<evidence type="ECO:0000256" key="2">
    <source>
        <dbReference type="ARBA" id="ARBA00023224"/>
    </source>
</evidence>
<evidence type="ECO:0000256" key="1">
    <source>
        <dbReference type="ARBA" id="ARBA00004370"/>
    </source>
</evidence>
<evidence type="ECO:0000313" key="8">
    <source>
        <dbReference type="EMBL" id="EFP95719.1"/>
    </source>
</evidence>
<evidence type="ECO:0000259" key="7">
    <source>
        <dbReference type="PROSITE" id="PS50885"/>
    </source>
</evidence>
<dbReference type="Pfam" id="PF12729">
    <property type="entry name" value="4HB_MCP_1"/>
    <property type="match status" value="1"/>
</dbReference>
<evidence type="ECO:0000313" key="9">
    <source>
        <dbReference type="Proteomes" id="UP000002943"/>
    </source>
</evidence>
<keyword evidence="9" id="KW-1185">Reference proteome</keyword>
<keyword evidence="5" id="KW-1133">Transmembrane helix</keyword>
<evidence type="ECO:0000256" key="5">
    <source>
        <dbReference type="SAM" id="Phobius"/>
    </source>
</evidence>